<evidence type="ECO:0000313" key="11">
    <source>
        <dbReference type="EMBL" id="MBK5926989.1"/>
    </source>
</evidence>
<dbReference type="InterPro" id="IPR004485">
    <property type="entry name" value="Cobalamin_biosynth_CobD/CbiB"/>
</dbReference>
<gene>
    <name evidence="11" type="ORF">CCR87_06455</name>
</gene>
<feature type="transmembrane region" description="Helical" evidence="10">
    <location>
        <begin position="70"/>
        <end position="89"/>
    </location>
</feature>
<evidence type="ECO:0000256" key="4">
    <source>
        <dbReference type="ARBA" id="ARBA00022475"/>
    </source>
</evidence>
<feature type="region of interest" description="Disordered" evidence="9">
    <location>
        <begin position="1"/>
        <end position="20"/>
    </location>
</feature>
<evidence type="ECO:0000256" key="6">
    <source>
        <dbReference type="ARBA" id="ARBA00022692"/>
    </source>
</evidence>
<dbReference type="AlphaFoldDB" id="A0A934TJ18"/>
<dbReference type="Proteomes" id="UP000706333">
    <property type="component" value="Unassembled WGS sequence"/>
</dbReference>
<keyword evidence="6 10" id="KW-0812">Transmembrane</keyword>
<reference evidence="11" key="1">
    <citation type="submission" date="2017-05" db="EMBL/GenBank/DDBJ databases">
        <authorList>
            <person name="Imhoff J.F."/>
            <person name="Rahn T."/>
            <person name="Kuenzel S."/>
            <person name="Neulinger S.C."/>
        </authorList>
    </citation>
    <scope>NUCLEOTIDE SEQUENCE</scope>
    <source>
        <strain evidence="11">LMG 28126</strain>
    </source>
</reference>
<dbReference type="GO" id="GO:0048472">
    <property type="term" value="F:threonine-phosphate decarboxylase activity"/>
    <property type="evidence" value="ECO:0007669"/>
    <property type="project" value="InterPro"/>
</dbReference>
<dbReference type="GO" id="GO:0005886">
    <property type="term" value="C:plasma membrane"/>
    <property type="evidence" value="ECO:0007669"/>
    <property type="project" value="UniProtKB-SubCell"/>
</dbReference>
<evidence type="ECO:0000256" key="8">
    <source>
        <dbReference type="ARBA" id="ARBA00023136"/>
    </source>
</evidence>
<evidence type="ECO:0000256" key="1">
    <source>
        <dbReference type="ARBA" id="ARBA00004651"/>
    </source>
</evidence>
<accession>A0A934TJ18</accession>
<dbReference type="RefSeq" id="WP_201156757.1">
    <property type="nucleotide sequence ID" value="NZ_NHSD01000192.1"/>
</dbReference>
<dbReference type="EMBL" id="NHSD01000192">
    <property type="protein sequence ID" value="MBK5926989.1"/>
    <property type="molecule type" value="Genomic_DNA"/>
</dbReference>
<evidence type="ECO:0000256" key="3">
    <source>
        <dbReference type="ARBA" id="ARBA00006263"/>
    </source>
</evidence>
<protein>
    <submittedName>
        <fullName evidence="11">Cobalamin biosynthesis protein</fullName>
    </submittedName>
</protein>
<proteinExistence type="inferred from homology"/>
<name>A0A934TJ18_9RHOB</name>
<evidence type="ECO:0000256" key="5">
    <source>
        <dbReference type="ARBA" id="ARBA00022573"/>
    </source>
</evidence>
<keyword evidence="4" id="KW-1003">Cell membrane</keyword>
<evidence type="ECO:0000313" key="12">
    <source>
        <dbReference type="Proteomes" id="UP000706333"/>
    </source>
</evidence>
<organism evidence="11 12">
    <name type="scientific">Rhodobaculum claviforme</name>
    <dbReference type="NCBI Taxonomy" id="1549854"/>
    <lineage>
        <taxon>Bacteria</taxon>
        <taxon>Pseudomonadati</taxon>
        <taxon>Pseudomonadota</taxon>
        <taxon>Alphaproteobacteria</taxon>
        <taxon>Rhodobacterales</taxon>
        <taxon>Paracoccaceae</taxon>
        <taxon>Rhodobaculum</taxon>
    </lineage>
</organism>
<keyword evidence="8 10" id="KW-0472">Membrane</keyword>
<sequence>AGAALRAVGRDARHHRSPNAGWPEAAMAGALGFGLAGPRAYGGVLSTDRVMNDGGRRDLGAADIRAAVRLYWRANTGLALLLAAVLWAVT</sequence>
<keyword evidence="7 10" id="KW-1133">Transmembrane helix</keyword>
<dbReference type="GO" id="GO:0009236">
    <property type="term" value="P:cobalamin biosynthetic process"/>
    <property type="evidence" value="ECO:0007669"/>
    <property type="project" value="UniProtKB-KW"/>
</dbReference>
<evidence type="ECO:0000256" key="7">
    <source>
        <dbReference type="ARBA" id="ARBA00022989"/>
    </source>
</evidence>
<comment type="subcellular location">
    <subcellularLocation>
        <location evidence="1">Cell membrane</location>
        <topology evidence="1">Multi-pass membrane protein</topology>
    </subcellularLocation>
</comment>
<feature type="non-terminal residue" evidence="11">
    <location>
        <position position="1"/>
    </location>
</feature>
<dbReference type="PANTHER" id="PTHR34308">
    <property type="entry name" value="COBALAMIN BIOSYNTHESIS PROTEIN CBIB"/>
    <property type="match status" value="1"/>
</dbReference>
<keyword evidence="5" id="KW-0169">Cobalamin biosynthesis</keyword>
<evidence type="ECO:0000256" key="2">
    <source>
        <dbReference type="ARBA" id="ARBA00004953"/>
    </source>
</evidence>
<comment type="caution">
    <text evidence="11">The sequence shown here is derived from an EMBL/GenBank/DDBJ whole genome shotgun (WGS) entry which is preliminary data.</text>
</comment>
<evidence type="ECO:0000256" key="9">
    <source>
        <dbReference type="SAM" id="MobiDB-lite"/>
    </source>
</evidence>
<dbReference type="Pfam" id="PF03186">
    <property type="entry name" value="CobD_Cbib"/>
    <property type="match status" value="1"/>
</dbReference>
<keyword evidence="12" id="KW-1185">Reference proteome</keyword>
<comment type="similarity">
    <text evidence="3">Belongs to the CobD/CbiB family.</text>
</comment>
<dbReference type="PANTHER" id="PTHR34308:SF1">
    <property type="entry name" value="COBALAMIN BIOSYNTHESIS PROTEIN CBIB"/>
    <property type="match status" value="1"/>
</dbReference>
<evidence type="ECO:0000256" key="10">
    <source>
        <dbReference type="SAM" id="Phobius"/>
    </source>
</evidence>
<comment type="pathway">
    <text evidence="2">Cofactor biosynthesis; adenosylcobalamin biosynthesis.</text>
</comment>
<reference evidence="11" key="2">
    <citation type="journal article" date="2020" name="Microorganisms">
        <title>Osmotic Adaptation and Compatible Solute Biosynthesis of Phototrophic Bacteria as Revealed from Genome Analyses.</title>
        <authorList>
            <person name="Imhoff J.F."/>
            <person name="Rahn T."/>
            <person name="Kunzel S."/>
            <person name="Keller A."/>
            <person name="Neulinger S.C."/>
        </authorList>
    </citation>
    <scope>NUCLEOTIDE SEQUENCE</scope>
    <source>
        <strain evidence="11">LMG 28126</strain>
    </source>
</reference>